<accession>A0A4R0RV87</accession>
<protein>
    <submittedName>
        <fullName evidence="2">Uncharacterized protein</fullName>
    </submittedName>
</protein>
<dbReference type="Proteomes" id="UP000292702">
    <property type="component" value="Unassembled WGS sequence"/>
</dbReference>
<organism evidence="2 3">
    <name type="scientific">Steccherinum ochraceum</name>
    <dbReference type="NCBI Taxonomy" id="92696"/>
    <lineage>
        <taxon>Eukaryota</taxon>
        <taxon>Fungi</taxon>
        <taxon>Dikarya</taxon>
        <taxon>Basidiomycota</taxon>
        <taxon>Agaricomycotina</taxon>
        <taxon>Agaricomycetes</taxon>
        <taxon>Polyporales</taxon>
        <taxon>Steccherinaceae</taxon>
        <taxon>Steccherinum</taxon>
    </lineage>
</organism>
<sequence length="813" mass="91871">MKGSTVSVPTNAEGDPLPPNSPPPPQDDSIDWSPFDDRPTFELASWAFEKVKTSQENFKELMNILKARNIQRNQDEDDSGFFDGPDDWLKTIDAIEYGETPWTSFTIRYTGPTTNDSPPWQRETYTVYTRDTLAVVRNMLSSADFAKAFDYTPFKEFTGPHRRRWSNLMSGHWAWKQADLIAEDEATHGSMFCPIILGADKTCASIATGNVQFHPVYMSIGNVHNEMRRSHRDAVIPIAFLSIPKAAEAFSKTDEFKVFSKQLYHASLTRILWPLREGMTTPHVMLCPDGHYRKTIFGLGPFIADYPEQVVLSGIVSGWCPKCLSPAYNFDKDGDLNPRFRELSQHLLHSLDHETLWDIYGVAADVMPFTSYFPRADIHECMTPDLLHQMIKGTFKDHLVEWVYDYIHLYYSPAEADRVVADIDARIAAAPSFPGLRRFPQGRNFQQWTGNDSKALMKVFLPAIAGHIPDDIVKCIAAFLDFCYIARRNSHDTTSLGLMEEALARYHALRPIFERLEIRPKGFALPRQHALRHYLYSIRLFGSPNGLCSSITESKHIAAVKVPYRRSSKNGALLQMLKTNSRTSQLSAARVEFGRRGMLNLDAVQASRVEAGIIEDPDDDDDDDDAIGGGPHHRDEDDVEGYDGPRKDANISLSVKPAYTRSPAQLAQEIDEPDFPLLLRRFLHAELYPAVDAQALHVDDLVDFQGRVAVHRSAFATFYAPSEQCGPGGMHREAVRSTPNWRKEHPRYDTVLIQVGADDDPFGGFVVGRVKLFFKFSHDDDLYPCALVQCQRLSMGAEQQRLFISTQSIEHAT</sequence>
<evidence type="ECO:0000256" key="1">
    <source>
        <dbReference type="SAM" id="MobiDB-lite"/>
    </source>
</evidence>
<dbReference type="STRING" id="92696.A0A4R0RV87"/>
<feature type="compositionally biased region" description="Acidic residues" evidence="1">
    <location>
        <begin position="613"/>
        <end position="626"/>
    </location>
</feature>
<keyword evidence="3" id="KW-1185">Reference proteome</keyword>
<feature type="region of interest" description="Disordered" evidence="1">
    <location>
        <begin position="1"/>
        <end position="37"/>
    </location>
</feature>
<evidence type="ECO:0000313" key="3">
    <source>
        <dbReference type="Proteomes" id="UP000292702"/>
    </source>
</evidence>
<feature type="compositionally biased region" description="Pro residues" evidence="1">
    <location>
        <begin position="16"/>
        <end position="26"/>
    </location>
</feature>
<evidence type="ECO:0000313" key="2">
    <source>
        <dbReference type="EMBL" id="TCD71132.1"/>
    </source>
</evidence>
<feature type="compositionally biased region" description="Polar residues" evidence="1">
    <location>
        <begin position="1"/>
        <end position="10"/>
    </location>
</feature>
<dbReference type="Pfam" id="PF18759">
    <property type="entry name" value="Plavaka"/>
    <property type="match status" value="1"/>
</dbReference>
<proteinExistence type="predicted"/>
<reference evidence="2 3" key="1">
    <citation type="submission" date="2018-11" db="EMBL/GenBank/DDBJ databases">
        <title>Genome assembly of Steccherinum ochraceum LE-BIN_3174, the white-rot fungus of the Steccherinaceae family (The Residual Polyporoid clade, Polyporales, Basidiomycota).</title>
        <authorList>
            <person name="Fedorova T.V."/>
            <person name="Glazunova O.A."/>
            <person name="Landesman E.O."/>
            <person name="Moiseenko K.V."/>
            <person name="Psurtseva N.V."/>
            <person name="Savinova O.S."/>
            <person name="Shakhova N.V."/>
            <person name="Tyazhelova T.V."/>
            <person name="Vasina D.V."/>
        </authorList>
    </citation>
    <scope>NUCLEOTIDE SEQUENCE [LARGE SCALE GENOMIC DNA]</scope>
    <source>
        <strain evidence="2 3">LE-BIN_3174</strain>
    </source>
</reference>
<dbReference type="EMBL" id="RWJN01000009">
    <property type="protein sequence ID" value="TCD71132.1"/>
    <property type="molecule type" value="Genomic_DNA"/>
</dbReference>
<gene>
    <name evidence="2" type="ORF">EIP91_012080</name>
</gene>
<feature type="region of interest" description="Disordered" evidence="1">
    <location>
        <begin position="612"/>
        <end position="647"/>
    </location>
</feature>
<dbReference type="InterPro" id="IPR041078">
    <property type="entry name" value="Plavaka"/>
</dbReference>
<dbReference type="OrthoDB" id="3199698at2759"/>
<comment type="caution">
    <text evidence="2">The sequence shown here is derived from an EMBL/GenBank/DDBJ whole genome shotgun (WGS) entry which is preliminary data.</text>
</comment>
<name>A0A4R0RV87_9APHY</name>
<dbReference type="AlphaFoldDB" id="A0A4R0RV87"/>